<evidence type="ECO:0000313" key="4">
    <source>
        <dbReference type="Proteomes" id="UP000053405"/>
    </source>
</evidence>
<evidence type="ECO:0000259" key="2">
    <source>
        <dbReference type="SMART" id="SM00507"/>
    </source>
</evidence>
<dbReference type="RefSeq" id="WP_005940720.1">
    <property type="nucleotide sequence ID" value="NZ_ATVK01000013.1"/>
</dbReference>
<dbReference type="EMBL" id="BANT01000025">
    <property type="protein sequence ID" value="GAC57819.1"/>
    <property type="molecule type" value="Genomic_DNA"/>
</dbReference>
<accession>L7LA64</accession>
<evidence type="ECO:0000313" key="3">
    <source>
        <dbReference type="EMBL" id="GAC57819.1"/>
    </source>
</evidence>
<dbReference type="SMART" id="SM00507">
    <property type="entry name" value="HNHc"/>
    <property type="match status" value="1"/>
</dbReference>
<dbReference type="AlphaFoldDB" id="L7LA64"/>
<feature type="compositionally biased region" description="Basic and acidic residues" evidence="1">
    <location>
        <begin position="288"/>
        <end position="300"/>
    </location>
</feature>
<proteinExistence type="predicted"/>
<dbReference type="InterPro" id="IPR003870">
    <property type="entry name" value="DUF222"/>
</dbReference>
<protein>
    <recommendedName>
        <fullName evidence="2">HNH nuclease domain-containing protein</fullName>
    </recommendedName>
</protein>
<feature type="region of interest" description="Disordered" evidence="1">
    <location>
        <begin position="262"/>
        <end position="300"/>
    </location>
</feature>
<dbReference type="STRING" id="1121927.GOHSU_25_00540"/>
<feature type="compositionally biased region" description="Low complexity" evidence="1">
    <location>
        <begin position="275"/>
        <end position="287"/>
    </location>
</feature>
<dbReference type="CDD" id="cd00085">
    <property type="entry name" value="HNHc"/>
    <property type="match status" value="1"/>
</dbReference>
<dbReference type="InterPro" id="IPR003615">
    <property type="entry name" value="HNH_nuc"/>
</dbReference>
<dbReference type="Proteomes" id="UP000053405">
    <property type="component" value="Unassembled WGS sequence"/>
</dbReference>
<gene>
    <name evidence="3" type="ORF">GOHSU_25_00540</name>
</gene>
<dbReference type="Pfam" id="PF02720">
    <property type="entry name" value="DUF222"/>
    <property type="match status" value="1"/>
</dbReference>
<keyword evidence="4" id="KW-1185">Reference proteome</keyword>
<comment type="caution">
    <text evidence="3">The sequence shown here is derived from an EMBL/GenBank/DDBJ whole genome shotgun (WGS) entry which is preliminary data.</text>
</comment>
<dbReference type="OrthoDB" id="3513062at2"/>
<reference evidence="3 4" key="1">
    <citation type="submission" date="2012-12" db="EMBL/GenBank/DDBJ databases">
        <title>Whole genome shotgun sequence of Gordonia hirsuta NBRC 16056.</title>
        <authorList>
            <person name="Isaki-Nakamura S."/>
            <person name="Hosoyama A."/>
            <person name="Tsuchikane K."/>
            <person name="Katsumata H."/>
            <person name="Baba S."/>
            <person name="Yamazaki S."/>
            <person name="Fujita N."/>
        </authorList>
    </citation>
    <scope>NUCLEOTIDE SEQUENCE [LARGE SCALE GENOMIC DNA]</scope>
    <source>
        <strain evidence="3 4">NBRC 16056</strain>
    </source>
</reference>
<feature type="domain" description="HNH nuclease" evidence="2">
    <location>
        <begin position="394"/>
        <end position="446"/>
    </location>
</feature>
<sequence length="521" mass="56379">MELGRDCALRYDSAAAKPLSADELAEQHGVVLPDSPTALAQLIDTALNKLTGADLGGENENDVAAIIEITERSRRRFDAVSAQLYREGSDRGVCTAAGYLSMHLYLSLGLRLGKGESRRRAALAARLTSGTTLTGEKLEPQMPSTATAIADGDIGAPHALIIAETLKKIPDALGATVKSDAEAQLAELARTLNPKDLGIVATRLLAHLDPDGSFTDTSDRQRQRDLWLFPQDDRLMSKFMGHLTPAARAKWELIAHSWAAPGVNNPDDPESVHGADSTTADDASLTAARERDERNPEQRRHDAFEAMCDFVIARQGLGKPGRLSTELVISVSDEDLARRAGIALTSTGTLLPVADLVELAAKSNTTSYLAVFRQHTQEPLYLGRAKKHRLASKGQRLMLFARDGGCTAPGCDAPFIRTEAHHSPDWQNGGPTDINHLGAACGPNNRWVGPARGQWETTILTDGTDAGRMVWRPAGRTGPWQLNPLHHHERLAHPPAHAPPDERSRIEKLLEARMGYAFVAA</sequence>
<evidence type="ECO:0000256" key="1">
    <source>
        <dbReference type="SAM" id="MobiDB-lite"/>
    </source>
</evidence>
<name>L7LA64_9ACTN</name>
<dbReference type="eggNOG" id="COG1403">
    <property type="taxonomic scope" value="Bacteria"/>
</dbReference>
<organism evidence="3 4">
    <name type="scientific">Gordonia hirsuta DSM 44140 = NBRC 16056</name>
    <dbReference type="NCBI Taxonomy" id="1121927"/>
    <lineage>
        <taxon>Bacteria</taxon>
        <taxon>Bacillati</taxon>
        <taxon>Actinomycetota</taxon>
        <taxon>Actinomycetes</taxon>
        <taxon>Mycobacteriales</taxon>
        <taxon>Gordoniaceae</taxon>
        <taxon>Gordonia</taxon>
    </lineage>
</organism>